<dbReference type="AlphaFoldDB" id="A0A0F7ZZB2"/>
<accession>A0A0F7ZZB2</accession>
<sequence>MILTVVDFWKEPNLITGARLLGPFLPAVGCSTEAATDHGKSGSVNLASFGSCLLAEILCFTLLMTLSLLLELNRQLLKDSFRFSSPNEAERSRENLWQDKLRPSYRNIPHVVRAHCNIEVDAALSLAADAYAFSQTAHNGKSNSTAPGVDRFSQCLNEEICERVTDNNASLG</sequence>
<organism evidence="1 2">
    <name type="scientific">Hirsutella minnesotensis 3608</name>
    <dbReference type="NCBI Taxonomy" id="1043627"/>
    <lineage>
        <taxon>Eukaryota</taxon>
        <taxon>Fungi</taxon>
        <taxon>Dikarya</taxon>
        <taxon>Ascomycota</taxon>
        <taxon>Pezizomycotina</taxon>
        <taxon>Sordariomycetes</taxon>
        <taxon>Hypocreomycetidae</taxon>
        <taxon>Hypocreales</taxon>
        <taxon>Ophiocordycipitaceae</taxon>
        <taxon>Hirsutella</taxon>
    </lineage>
</organism>
<protein>
    <submittedName>
        <fullName evidence="1">Uncharacterized protein</fullName>
    </submittedName>
</protein>
<evidence type="ECO:0000313" key="1">
    <source>
        <dbReference type="EMBL" id="KJZ73917.1"/>
    </source>
</evidence>
<proteinExistence type="predicted"/>
<name>A0A0F7ZZB2_9HYPO</name>
<reference evidence="1 2" key="1">
    <citation type="journal article" date="2014" name="Genome Biol. Evol.">
        <title>Comparative genomics and transcriptomics analyses reveal divergent lifestyle features of nematode endoparasitic fungus Hirsutella minnesotensis.</title>
        <authorList>
            <person name="Lai Y."/>
            <person name="Liu K."/>
            <person name="Zhang X."/>
            <person name="Zhang X."/>
            <person name="Li K."/>
            <person name="Wang N."/>
            <person name="Shu C."/>
            <person name="Wu Y."/>
            <person name="Wang C."/>
            <person name="Bushley K.E."/>
            <person name="Xiang M."/>
            <person name="Liu X."/>
        </authorList>
    </citation>
    <scope>NUCLEOTIDE SEQUENCE [LARGE SCALE GENOMIC DNA]</scope>
    <source>
        <strain evidence="1 2">3608</strain>
    </source>
</reference>
<keyword evidence="2" id="KW-1185">Reference proteome</keyword>
<evidence type="ECO:0000313" key="2">
    <source>
        <dbReference type="Proteomes" id="UP000054481"/>
    </source>
</evidence>
<dbReference type="EMBL" id="KQ030530">
    <property type="protein sequence ID" value="KJZ73917.1"/>
    <property type="molecule type" value="Genomic_DNA"/>
</dbReference>
<gene>
    <name evidence="1" type="ORF">HIM_06585</name>
</gene>
<dbReference type="Proteomes" id="UP000054481">
    <property type="component" value="Unassembled WGS sequence"/>
</dbReference>